<keyword evidence="3" id="KW-1185">Reference proteome</keyword>
<dbReference type="VEuPathDB" id="FungiDB:MYCFIDRAFT_7308"/>
<evidence type="ECO:0000313" key="2">
    <source>
        <dbReference type="EMBL" id="EME83262.1"/>
    </source>
</evidence>
<name>M3B1I9_PSEFD</name>
<dbReference type="EMBL" id="KB446558">
    <property type="protein sequence ID" value="EME83262.1"/>
    <property type="molecule type" value="Genomic_DNA"/>
</dbReference>
<dbReference type="KEGG" id="pfj:MYCFIDRAFT_7308"/>
<reference evidence="2 3" key="1">
    <citation type="journal article" date="2012" name="PLoS Pathog.">
        <title>Diverse lifestyles and strategies of plant pathogenesis encoded in the genomes of eighteen Dothideomycetes fungi.</title>
        <authorList>
            <person name="Ohm R.A."/>
            <person name="Feau N."/>
            <person name="Henrissat B."/>
            <person name="Schoch C.L."/>
            <person name="Horwitz B.A."/>
            <person name="Barry K.W."/>
            <person name="Condon B.J."/>
            <person name="Copeland A.C."/>
            <person name="Dhillon B."/>
            <person name="Glaser F."/>
            <person name="Hesse C.N."/>
            <person name="Kosti I."/>
            <person name="LaButti K."/>
            <person name="Lindquist E.A."/>
            <person name="Lucas S."/>
            <person name="Salamov A.A."/>
            <person name="Bradshaw R.E."/>
            <person name="Ciuffetti L."/>
            <person name="Hamelin R.C."/>
            <person name="Kema G.H.J."/>
            <person name="Lawrence C."/>
            <person name="Scott J.A."/>
            <person name="Spatafora J.W."/>
            <person name="Turgeon B.G."/>
            <person name="de Wit P.J.G.M."/>
            <person name="Zhong S."/>
            <person name="Goodwin S.B."/>
            <person name="Grigoriev I.V."/>
        </authorList>
    </citation>
    <scope>NUCLEOTIDE SEQUENCE [LARGE SCALE GENOMIC DNA]</scope>
    <source>
        <strain evidence="2 3">CIRAD86</strain>
    </source>
</reference>
<dbReference type="RefSeq" id="XP_007925699.1">
    <property type="nucleotide sequence ID" value="XM_007927508.1"/>
</dbReference>
<proteinExistence type="predicted"/>
<evidence type="ECO:0000313" key="3">
    <source>
        <dbReference type="Proteomes" id="UP000016932"/>
    </source>
</evidence>
<evidence type="ECO:0000256" key="1">
    <source>
        <dbReference type="SAM" id="MobiDB-lite"/>
    </source>
</evidence>
<dbReference type="Pfam" id="PF04402">
    <property type="entry name" value="SIMPL"/>
    <property type="match status" value="1"/>
</dbReference>
<dbReference type="eggNOG" id="ENOG502SGSU">
    <property type="taxonomic scope" value="Eukaryota"/>
</dbReference>
<feature type="non-terminal residue" evidence="2">
    <location>
        <position position="167"/>
    </location>
</feature>
<feature type="compositionally biased region" description="Low complexity" evidence="1">
    <location>
        <begin position="59"/>
        <end position="72"/>
    </location>
</feature>
<dbReference type="InterPro" id="IPR007497">
    <property type="entry name" value="SIMPL/DUF541"/>
</dbReference>
<protein>
    <submittedName>
        <fullName evidence="2">Uncharacterized protein</fullName>
    </submittedName>
</protein>
<feature type="region of interest" description="Disordered" evidence="1">
    <location>
        <begin position="47"/>
        <end position="84"/>
    </location>
</feature>
<feature type="non-terminal residue" evidence="2">
    <location>
        <position position="1"/>
    </location>
</feature>
<dbReference type="Proteomes" id="UP000016932">
    <property type="component" value="Unassembled WGS sequence"/>
</dbReference>
<dbReference type="HOGENOM" id="CLU_075628_3_0_1"/>
<dbReference type="OrthoDB" id="3335918at2759"/>
<accession>M3B1I9</accession>
<organism evidence="2 3">
    <name type="scientific">Pseudocercospora fijiensis (strain CIRAD86)</name>
    <name type="common">Black leaf streak disease fungus</name>
    <name type="synonym">Mycosphaerella fijiensis</name>
    <dbReference type="NCBI Taxonomy" id="383855"/>
    <lineage>
        <taxon>Eukaryota</taxon>
        <taxon>Fungi</taxon>
        <taxon>Dikarya</taxon>
        <taxon>Ascomycota</taxon>
        <taxon>Pezizomycotina</taxon>
        <taxon>Dothideomycetes</taxon>
        <taxon>Dothideomycetidae</taxon>
        <taxon>Mycosphaerellales</taxon>
        <taxon>Mycosphaerellaceae</taxon>
        <taxon>Pseudocercospora</taxon>
    </lineage>
</organism>
<gene>
    <name evidence="2" type="ORF">MYCFIDRAFT_7308</name>
</gene>
<dbReference type="GeneID" id="19341077"/>
<dbReference type="AlphaFoldDB" id="M3B1I9"/>
<sequence length="167" mass="18536">GNAEIPHPAERAIVNLNVSSSGPNKTAVSDEVITAAKHLESLLRDLGEASEEASNPSPLSHWSKKSLTSSSHIPYNRDGEARPRKYSSKIQFDIRFKDFKALGAFGTKASALPHVEVQNIEWMLTPATEKFFRSQLRKDAARDAIEKAKDYCEATGCWNLRPVELNE</sequence>